<evidence type="ECO:0000256" key="1">
    <source>
        <dbReference type="SAM" id="SignalP"/>
    </source>
</evidence>
<dbReference type="RefSeq" id="WP_375524502.1">
    <property type="nucleotide sequence ID" value="NZ_JBHILM010000006.1"/>
</dbReference>
<evidence type="ECO:0000313" key="3">
    <source>
        <dbReference type="EMBL" id="MFB5680704.1"/>
    </source>
</evidence>
<evidence type="ECO:0000313" key="4">
    <source>
        <dbReference type="Proteomes" id="UP001580407"/>
    </source>
</evidence>
<organism evidence="3 4">
    <name type="scientific">Paenibacillus terreus</name>
    <dbReference type="NCBI Taxonomy" id="1387834"/>
    <lineage>
        <taxon>Bacteria</taxon>
        <taxon>Bacillati</taxon>
        <taxon>Bacillota</taxon>
        <taxon>Bacilli</taxon>
        <taxon>Bacillales</taxon>
        <taxon>Paenibacillaceae</taxon>
        <taxon>Paenibacillus</taxon>
    </lineage>
</organism>
<protein>
    <submittedName>
        <fullName evidence="3">Stalk domain-containing protein</fullName>
    </submittedName>
</protein>
<comment type="caution">
    <text evidence="3">The sequence shown here is derived from an EMBL/GenBank/DDBJ whole genome shotgun (WGS) entry which is preliminary data.</text>
</comment>
<accession>A0ABV5B5N0</accession>
<dbReference type="EMBL" id="JBHILM010000006">
    <property type="protein sequence ID" value="MFB5680704.1"/>
    <property type="molecule type" value="Genomic_DNA"/>
</dbReference>
<feature type="signal peptide" evidence="1">
    <location>
        <begin position="1"/>
        <end position="25"/>
    </location>
</feature>
<feature type="domain" description="Copper amine oxidase-like N-terminal" evidence="2">
    <location>
        <begin position="33"/>
        <end position="101"/>
    </location>
</feature>
<gene>
    <name evidence="3" type="ORF">ACE3NQ_07255</name>
</gene>
<name>A0ABV5B5N0_9BACL</name>
<proteinExistence type="predicted"/>
<keyword evidence="1" id="KW-0732">Signal</keyword>
<feature type="chain" id="PRO_5047066045" evidence="1">
    <location>
        <begin position="26"/>
        <end position="395"/>
    </location>
</feature>
<dbReference type="Proteomes" id="UP001580407">
    <property type="component" value="Unassembled WGS sequence"/>
</dbReference>
<dbReference type="InterPro" id="IPR012854">
    <property type="entry name" value="Cu_amine_oxidase-like_N"/>
</dbReference>
<keyword evidence="4" id="KW-1185">Reference proteome</keyword>
<reference evidence="3 4" key="1">
    <citation type="submission" date="2024-09" db="EMBL/GenBank/DDBJ databases">
        <authorList>
            <person name="Ruan L."/>
        </authorList>
    </citation>
    <scope>NUCLEOTIDE SEQUENCE [LARGE SCALE GENOMIC DNA]</scope>
    <source>
        <strain evidence="3 4">D33</strain>
    </source>
</reference>
<dbReference type="Pfam" id="PF07833">
    <property type="entry name" value="Cu_amine_oxidN1"/>
    <property type="match status" value="1"/>
</dbReference>
<sequence>MKKWLCLFISAVMALSLETGALADAAPASSMEPKGDVAKMYRVKHEMKFDLQGKDATLDGKAIAADKPILKGGRVYVPLRTLRQSGAAESVTWNAAKRQVQVVIHPEVQPPLSKLTFRIGSEDAYLSDGSAIGEKIPAPFLASGKVYVPVRALSWLGMSVSTEKNTVVWRWSDKVIEVLKPEWETDQASTTFTMLYQKDMYIPQYMYSLGSGGWGGETGKVTEKDISMDGRMYNRMQFTVKLRPGPNAVMLTAVSAGSKIVTVKRKVTDMSSLPITVLEMGKENIAFTSPLHGYIQAKPGQKIEVSGDILQHDDLFDNLTISVERYQPSSKDSYQVYEEIKSFKLPIKNQKFTGSFTLSEKGSYLIRVISPAYIPSPEHGPSMTQWAEFAVEVEK</sequence>
<evidence type="ECO:0000259" key="2">
    <source>
        <dbReference type="Pfam" id="PF07833"/>
    </source>
</evidence>